<evidence type="ECO:0000313" key="3">
    <source>
        <dbReference type="Proteomes" id="UP000029614"/>
    </source>
</evidence>
<gene>
    <name evidence="2" type="ORF">HMPREF9302_04295</name>
</gene>
<evidence type="ECO:0000256" key="1">
    <source>
        <dbReference type="SAM" id="SignalP"/>
    </source>
</evidence>
<dbReference type="Gene3D" id="2.40.160.60">
    <property type="entry name" value="Outer membrane protein transport protein (OMPP1/FadL/TodX)"/>
    <property type="match status" value="1"/>
</dbReference>
<dbReference type="EMBL" id="JRNU01000014">
    <property type="protein sequence ID" value="KGF52244.1"/>
    <property type="molecule type" value="Genomic_DNA"/>
</dbReference>
<accession>A0A096D3Z6</accession>
<organism evidence="2 3">
    <name type="scientific">Prevotella amnii DNF00058</name>
    <dbReference type="NCBI Taxonomy" id="1401066"/>
    <lineage>
        <taxon>Bacteria</taxon>
        <taxon>Pseudomonadati</taxon>
        <taxon>Bacteroidota</taxon>
        <taxon>Bacteroidia</taxon>
        <taxon>Bacteroidales</taxon>
        <taxon>Prevotellaceae</taxon>
        <taxon>Prevotella</taxon>
    </lineage>
</organism>
<protein>
    <submittedName>
        <fullName evidence="2">Membrane protein</fullName>
    </submittedName>
</protein>
<dbReference type="AlphaFoldDB" id="A0A096D3Z6"/>
<dbReference type="SUPFAM" id="SSF56935">
    <property type="entry name" value="Porins"/>
    <property type="match status" value="1"/>
</dbReference>
<feature type="signal peptide" evidence="1">
    <location>
        <begin position="1"/>
        <end position="20"/>
    </location>
</feature>
<comment type="caution">
    <text evidence="2">The sequence shown here is derived from an EMBL/GenBank/DDBJ whole genome shotgun (WGS) entry which is preliminary data.</text>
</comment>
<keyword evidence="3" id="KW-1185">Reference proteome</keyword>
<sequence length="508" mass="55642">MKTKVFATIGLLATTLTANAGGLLTNTNQSIPYLRSLARTGAIGVDGVYFNPAGVAFLSDGFHLSLGVQNIYQTRTVLSGINIKGLENTPFYQPFKLNGGDKNGAKEYIAKASVPIFPTFQAAYNKGKWGFQMGFGLTGGGGKATFNNGLGSFERTISLLPIYLKSKGLGSNTPRYNADLFMQGQQYVFGLQLGTSYKINNKLAVYGGTRFNYIYNEYQGHIKNITANINGTDENLHNYFKEQADEYSNKAAQLNNLSATATEPAKKKTYTEMAKKAEIASATFRKGQEMVSDKQLDCTQRGWGITPIIGIDFKSGKWNLAARYELPTKINLENETKVDDTGKFKNGVNTPNDLPGLLSAGAQFEATKKVRLLGSVNYYFDKDAKMDKDKQKLLAGNTFELLGGTEWDITKAVTVSAGAQFTHYSLGNGEYLQDMSFVTSSVSFGFGAKIKVAKNASLNIAYFLTKYSHFKKNSEETINVGEQKVPVNNTDDFTRSNKVFGLGLDINF</sequence>
<reference evidence="2 3" key="1">
    <citation type="submission" date="2014-07" db="EMBL/GenBank/DDBJ databases">
        <authorList>
            <person name="McCorrison J."/>
            <person name="Sanka R."/>
            <person name="Torralba M."/>
            <person name="Gillis M."/>
            <person name="Haft D.H."/>
            <person name="Methe B."/>
            <person name="Sutton G."/>
            <person name="Nelson K.E."/>
        </authorList>
    </citation>
    <scope>NUCLEOTIDE SEQUENCE [LARGE SCALE GENOMIC DNA]</scope>
    <source>
        <strain evidence="2 3">DNF00058</strain>
    </source>
</reference>
<dbReference type="OrthoDB" id="9765839at2"/>
<feature type="chain" id="PRO_5001926312" evidence="1">
    <location>
        <begin position="21"/>
        <end position="508"/>
    </location>
</feature>
<proteinExistence type="predicted"/>
<evidence type="ECO:0000313" key="2">
    <source>
        <dbReference type="EMBL" id="KGF52244.1"/>
    </source>
</evidence>
<name>A0A096D3Z6_9BACT</name>
<dbReference type="RefSeq" id="WP_036855055.1">
    <property type="nucleotide sequence ID" value="NZ_JRNU01000014.1"/>
</dbReference>
<keyword evidence="1" id="KW-0732">Signal</keyword>
<dbReference type="Proteomes" id="UP000029614">
    <property type="component" value="Unassembled WGS sequence"/>
</dbReference>